<proteinExistence type="predicted"/>
<keyword evidence="3" id="KW-1185">Reference proteome</keyword>
<dbReference type="Proteomes" id="UP000697107">
    <property type="component" value="Unassembled WGS sequence"/>
</dbReference>
<dbReference type="AlphaFoldDB" id="A0A329S9F6"/>
<evidence type="ECO:0000313" key="2">
    <source>
        <dbReference type="EMBL" id="RAW33484.1"/>
    </source>
</evidence>
<evidence type="ECO:0000313" key="1">
    <source>
        <dbReference type="EMBL" id="KAG2986876.1"/>
    </source>
</evidence>
<organism evidence="2 3">
    <name type="scientific">Phytophthora cactorum</name>
    <dbReference type="NCBI Taxonomy" id="29920"/>
    <lineage>
        <taxon>Eukaryota</taxon>
        <taxon>Sar</taxon>
        <taxon>Stramenopiles</taxon>
        <taxon>Oomycota</taxon>
        <taxon>Peronosporomycetes</taxon>
        <taxon>Peronosporales</taxon>
        <taxon>Peronosporaceae</taxon>
        <taxon>Phytophthora</taxon>
    </lineage>
</organism>
<evidence type="ECO:0000313" key="3">
    <source>
        <dbReference type="Proteomes" id="UP000251314"/>
    </source>
</evidence>
<dbReference type="EMBL" id="RCML01000183">
    <property type="protein sequence ID" value="KAG2986876.1"/>
    <property type="molecule type" value="Genomic_DNA"/>
</dbReference>
<reference evidence="1" key="2">
    <citation type="submission" date="2018-10" db="EMBL/GenBank/DDBJ databases">
        <title>Effector identification in a new, highly contiguous assembly of the strawberry crown rot pathogen Phytophthora cactorum.</title>
        <authorList>
            <person name="Armitage A.D."/>
            <person name="Nellist C.F."/>
            <person name="Bates H."/>
            <person name="Vickerstaff R.J."/>
            <person name="Harrison R.J."/>
        </authorList>
    </citation>
    <scope>NUCLEOTIDE SEQUENCE</scope>
    <source>
        <strain evidence="1">P415</strain>
    </source>
</reference>
<name>A0A329S9F6_9STRA</name>
<reference evidence="2 3" key="1">
    <citation type="submission" date="2018-01" db="EMBL/GenBank/DDBJ databases">
        <title>Draft genome of the strawberry crown rot pathogen Phytophthora cactorum.</title>
        <authorList>
            <person name="Armitage A.D."/>
            <person name="Lysoe E."/>
            <person name="Nellist C.F."/>
            <person name="Harrison R.J."/>
            <person name="Brurberg M.B."/>
        </authorList>
    </citation>
    <scope>NUCLEOTIDE SEQUENCE [LARGE SCALE GENOMIC DNA]</scope>
    <source>
        <strain evidence="2 3">10300</strain>
    </source>
</reference>
<dbReference type="VEuPathDB" id="FungiDB:PC110_g10200"/>
<dbReference type="Proteomes" id="UP000251314">
    <property type="component" value="Unassembled WGS sequence"/>
</dbReference>
<gene>
    <name evidence="2" type="ORF">PC110_g10200</name>
    <name evidence="1" type="ORF">PC118_g7591</name>
</gene>
<dbReference type="EMBL" id="MJFZ01000236">
    <property type="protein sequence ID" value="RAW33484.1"/>
    <property type="molecule type" value="Genomic_DNA"/>
</dbReference>
<comment type="caution">
    <text evidence="2">The sequence shown here is derived from an EMBL/GenBank/DDBJ whole genome shotgun (WGS) entry which is preliminary data.</text>
</comment>
<sequence length="34" mass="3481">MPPTLHLLGSAGRSAHEISKATTTKATGLSGLIY</sequence>
<accession>A0A329S9F6</accession>
<protein>
    <submittedName>
        <fullName evidence="2">Uncharacterized protein</fullName>
    </submittedName>
</protein>